<comment type="function">
    <text evidence="6">HflC and HflK could regulate a protease.</text>
</comment>
<dbReference type="CDD" id="cd03405">
    <property type="entry name" value="SPFH_HflC"/>
    <property type="match status" value="1"/>
</dbReference>
<dbReference type="InterPro" id="IPR010200">
    <property type="entry name" value="HflC"/>
</dbReference>
<organism evidence="10 11">
    <name type="scientific">Litorimonas cladophorae</name>
    <dbReference type="NCBI Taxonomy" id="1220491"/>
    <lineage>
        <taxon>Bacteria</taxon>
        <taxon>Pseudomonadati</taxon>
        <taxon>Pseudomonadota</taxon>
        <taxon>Alphaproteobacteria</taxon>
        <taxon>Maricaulales</taxon>
        <taxon>Robiginitomaculaceae</taxon>
    </lineage>
</organism>
<feature type="domain" description="Band 7" evidence="9">
    <location>
        <begin position="22"/>
        <end position="192"/>
    </location>
</feature>
<comment type="caution">
    <text evidence="10">The sequence shown here is derived from an EMBL/GenBank/DDBJ whole genome shotgun (WGS) entry which is preliminary data.</text>
</comment>
<dbReference type="PANTHER" id="PTHR42911">
    <property type="entry name" value="MODULATOR OF FTSH PROTEASE HFLC"/>
    <property type="match status" value="1"/>
</dbReference>
<evidence type="ECO:0000256" key="2">
    <source>
        <dbReference type="ARBA" id="ARBA00007862"/>
    </source>
</evidence>
<dbReference type="AlphaFoldDB" id="A0A918NBN5"/>
<keyword evidence="11" id="KW-1185">Reference proteome</keyword>
<sequence length="297" mass="33652">MNQNKLFLFGGVAAVALILVSQVFYTTREDKQSLVLRFGEPVRTENAFGVEEDAGLKFKVPFIEEVTHYDRKNLVLDLRAQPILASDQERLLVDAFIRYRITDVRSFYEAFATRSRAEIQLGNVLDSLIRDVLGSVESQEIISGQRVDLMNAIETRANARATAGKFGLVIEDVRIKRADLPQENADRVFERMAADRQEQSAEKRGEGERSKRTITAQADKEVEILLANARRDSEIIRGEGDQKRNAIYAEAYNKDPEFFAFYRSMQAYEKGLIGSTTYVLSPDSDFLGYLDSQGGRR</sequence>
<comment type="similarity">
    <text evidence="2 6">Belongs to the band 7/mec-2 family. HflC subfamily.</text>
</comment>
<evidence type="ECO:0000256" key="3">
    <source>
        <dbReference type="ARBA" id="ARBA00022692"/>
    </source>
</evidence>
<dbReference type="SUPFAM" id="SSF117892">
    <property type="entry name" value="Band 7/SPFH domain"/>
    <property type="match status" value="1"/>
</dbReference>
<feature type="transmembrane region" description="Helical" evidence="8">
    <location>
        <begin position="6"/>
        <end position="27"/>
    </location>
</feature>
<protein>
    <recommendedName>
        <fullName evidence="6">Protein HflC</fullName>
    </recommendedName>
</protein>
<dbReference type="SMART" id="SM00244">
    <property type="entry name" value="PHB"/>
    <property type="match status" value="1"/>
</dbReference>
<evidence type="ECO:0000313" key="10">
    <source>
        <dbReference type="EMBL" id="GGX60627.1"/>
    </source>
</evidence>
<evidence type="ECO:0000256" key="6">
    <source>
        <dbReference type="PIRNR" id="PIRNR005651"/>
    </source>
</evidence>
<evidence type="ECO:0000256" key="7">
    <source>
        <dbReference type="SAM" id="MobiDB-lite"/>
    </source>
</evidence>
<keyword evidence="4 8" id="KW-1133">Transmembrane helix</keyword>
<feature type="compositionally biased region" description="Basic and acidic residues" evidence="7">
    <location>
        <begin position="193"/>
        <end position="211"/>
    </location>
</feature>
<evidence type="ECO:0000256" key="4">
    <source>
        <dbReference type="ARBA" id="ARBA00022989"/>
    </source>
</evidence>
<accession>A0A918NBN5</accession>
<dbReference type="PANTHER" id="PTHR42911:SF1">
    <property type="entry name" value="MODULATOR OF FTSH PROTEASE HFLC"/>
    <property type="match status" value="1"/>
</dbReference>
<dbReference type="EMBL" id="BMYV01000001">
    <property type="protein sequence ID" value="GGX60627.1"/>
    <property type="molecule type" value="Genomic_DNA"/>
</dbReference>
<dbReference type="GO" id="GO:0016020">
    <property type="term" value="C:membrane"/>
    <property type="evidence" value="ECO:0007669"/>
    <property type="project" value="UniProtKB-SubCell"/>
</dbReference>
<name>A0A918NBN5_9PROT</name>
<evidence type="ECO:0000256" key="1">
    <source>
        <dbReference type="ARBA" id="ARBA00004167"/>
    </source>
</evidence>
<comment type="subcellular location">
    <subcellularLocation>
        <location evidence="1">Membrane</location>
        <topology evidence="1">Single-pass membrane protein</topology>
    </subcellularLocation>
</comment>
<evidence type="ECO:0000256" key="5">
    <source>
        <dbReference type="ARBA" id="ARBA00023136"/>
    </source>
</evidence>
<dbReference type="PIRSF" id="PIRSF005651">
    <property type="entry name" value="HflC"/>
    <property type="match status" value="1"/>
</dbReference>
<dbReference type="Pfam" id="PF01145">
    <property type="entry name" value="Band_7"/>
    <property type="match status" value="1"/>
</dbReference>
<proteinExistence type="inferred from homology"/>
<dbReference type="Proteomes" id="UP000600865">
    <property type="component" value="Unassembled WGS sequence"/>
</dbReference>
<keyword evidence="3 8" id="KW-0812">Transmembrane</keyword>
<evidence type="ECO:0000313" key="11">
    <source>
        <dbReference type="Proteomes" id="UP000600865"/>
    </source>
</evidence>
<keyword evidence="5 8" id="KW-0472">Membrane</keyword>
<reference evidence="10 11" key="1">
    <citation type="journal article" date="2014" name="Int. J. Syst. Evol. Microbiol.">
        <title>Complete genome sequence of Corynebacterium casei LMG S-19264T (=DSM 44701T), isolated from a smear-ripened cheese.</title>
        <authorList>
            <consortium name="US DOE Joint Genome Institute (JGI-PGF)"/>
            <person name="Walter F."/>
            <person name="Albersmeier A."/>
            <person name="Kalinowski J."/>
            <person name="Ruckert C."/>
        </authorList>
    </citation>
    <scope>NUCLEOTIDE SEQUENCE [LARGE SCALE GENOMIC DNA]</scope>
    <source>
        <strain evidence="10 11">KCTC 23968</strain>
    </source>
</reference>
<evidence type="ECO:0000259" key="9">
    <source>
        <dbReference type="SMART" id="SM00244"/>
    </source>
</evidence>
<dbReference type="InterPro" id="IPR001107">
    <property type="entry name" value="Band_7"/>
</dbReference>
<gene>
    <name evidence="10" type="ORF">GCM10011309_08080</name>
</gene>
<dbReference type="InterPro" id="IPR036013">
    <property type="entry name" value="Band_7/SPFH_dom_sf"/>
</dbReference>
<dbReference type="Gene3D" id="3.30.479.30">
    <property type="entry name" value="Band 7 domain"/>
    <property type="match status" value="1"/>
</dbReference>
<dbReference type="RefSeq" id="WP_189581612.1">
    <property type="nucleotide sequence ID" value="NZ_BMYV01000001.1"/>
</dbReference>
<evidence type="ECO:0000256" key="8">
    <source>
        <dbReference type="SAM" id="Phobius"/>
    </source>
</evidence>
<feature type="region of interest" description="Disordered" evidence="7">
    <location>
        <begin position="193"/>
        <end position="213"/>
    </location>
</feature>